<feature type="region of interest" description="Disordered" evidence="1">
    <location>
        <begin position="182"/>
        <end position="236"/>
    </location>
</feature>
<evidence type="ECO:0000313" key="3">
    <source>
        <dbReference type="EMBL" id="GMF23916.1"/>
    </source>
</evidence>
<dbReference type="OrthoDB" id="10029846at2759"/>
<evidence type="ECO:0000256" key="1">
    <source>
        <dbReference type="SAM" id="MobiDB-lite"/>
    </source>
</evidence>
<dbReference type="EMBL" id="BSXT01000302">
    <property type="protein sequence ID" value="GMF23916.1"/>
    <property type="molecule type" value="Genomic_DNA"/>
</dbReference>
<sequence>MTSRTEDCYNRLLYCIEFAVGTKPNVNTVVSDFESALISAVGEHYPTARITGCLFHLKQAWRRKLKEYRFSDAETSIAMERGSLDMLTVIDPAKVELQGIAWVKANIRKRCKRYHRELNARFLTPHPALSTIVKKIEELARSYADPRKSILAKVADAPQPQVVKLPRAPTLPALKDIVASDTDEEDNVVNEHDVTEGTAIDEAEGKSDEELNVSDDVSSSGEEPPHNMTPRFIRGSGAVIGNPKQFRFNTYFISID</sequence>
<evidence type="ECO:0000259" key="2">
    <source>
        <dbReference type="Pfam" id="PF10551"/>
    </source>
</evidence>
<gene>
    <name evidence="3" type="ORF">Pfra01_000389800</name>
</gene>
<comment type="caution">
    <text evidence="3">The sequence shown here is derived from an EMBL/GenBank/DDBJ whole genome shotgun (WGS) entry which is preliminary data.</text>
</comment>
<feature type="domain" description="MULE transposase" evidence="2">
    <location>
        <begin position="1"/>
        <end position="59"/>
    </location>
</feature>
<evidence type="ECO:0000313" key="4">
    <source>
        <dbReference type="Proteomes" id="UP001165121"/>
    </source>
</evidence>
<name>A0A9W6WZE2_9STRA</name>
<accession>A0A9W6WZE2</accession>
<dbReference type="Proteomes" id="UP001165121">
    <property type="component" value="Unassembled WGS sequence"/>
</dbReference>
<reference evidence="3" key="1">
    <citation type="submission" date="2023-04" db="EMBL/GenBank/DDBJ databases">
        <title>Phytophthora fragariaefolia NBRC 109709.</title>
        <authorList>
            <person name="Ichikawa N."/>
            <person name="Sato H."/>
            <person name="Tonouchi N."/>
        </authorList>
    </citation>
    <scope>NUCLEOTIDE SEQUENCE</scope>
    <source>
        <strain evidence="3">NBRC 109709</strain>
    </source>
</reference>
<keyword evidence="4" id="KW-1185">Reference proteome</keyword>
<dbReference type="AlphaFoldDB" id="A0A9W6WZE2"/>
<protein>
    <submittedName>
        <fullName evidence="3">Unnamed protein product</fullName>
    </submittedName>
</protein>
<dbReference type="Pfam" id="PF10551">
    <property type="entry name" value="MULE"/>
    <property type="match status" value="1"/>
</dbReference>
<dbReference type="InterPro" id="IPR018289">
    <property type="entry name" value="MULE_transposase_dom"/>
</dbReference>
<proteinExistence type="predicted"/>
<organism evidence="3 4">
    <name type="scientific">Phytophthora fragariaefolia</name>
    <dbReference type="NCBI Taxonomy" id="1490495"/>
    <lineage>
        <taxon>Eukaryota</taxon>
        <taxon>Sar</taxon>
        <taxon>Stramenopiles</taxon>
        <taxon>Oomycota</taxon>
        <taxon>Peronosporomycetes</taxon>
        <taxon>Peronosporales</taxon>
        <taxon>Peronosporaceae</taxon>
        <taxon>Phytophthora</taxon>
    </lineage>
</organism>